<evidence type="ECO:0000313" key="3">
    <source>
        <dbReference type="Proteomes" id="UP001597417"/>
    </source>
</evidence>
<dbReference type="RefSeq" id="WP_378267525.1">
    <property type="nucleotide sequence ID" value="NZ_JBHUKR010000011.1"/>
</dbReference>
<proteinExistence type="predicted"/>
<organism evidence="2 3">
    <name type="scientific">Amycolatopsis pigmentata</name>
    <dbReference type="NCBI Taxonomy" id="450801"/>
    <lineage>
        <taxon>Bacteria</taxon>
        <taxon>Bacillati</taxon>
        <taxon>Actinomycetota</taxon>
        <taxon>Actinomycetes</taxon>
        <taxon>Pseudonocardiales</taxon>
        <taxon>Pseudonocardiaceae</taxon>
        <taxon>Amycolatopsis</taxon>
    </lineage>
</organism>
<evidence type="ECO:0000313" key="2">
    <source>
        <dbReference type="EMBL" id="MFD2419545.1"/>
    </source>
</evidence>
<dbReference type="Proteomes" id="UP001597417">
    <property type="component" value="Unassembled WGS sequence"/>
</dbReference>
<feature type="compositionally biased region" description="Basic and acidic residues" evidence="1">
    <location>
        <begin position="66"/>
        <end position="88"/>
    </location>
</feature>
<comment type="caution">
    <text evidence="2">The sequence shown here is derived from an EMBL/GenBank/DDBJ whole genome shotgun (WGS) entry which is preliminary data.</text>
</comment>
<dbReference type="EMBL" id="JBHUKR010000011">
    <property type="protein sequence ID" value="MFD2419545.1"/>
    <property type="molecule type" value="Genomic_DNA"/>
</dbReference>
<evidence type="ECO:0000256" key="1">
    <source>
        <dbReference type="SAM" id="MobiDB-lite"/>
    </source>
</evidence>
<gene>
    <name evidence="2" type="ORF">ACFSXZ_24755</name>
</gene>
<protein>
    <submittedName>
        <fullName evidence="2">Uncharacterized protein</fullName>
    </submittedName>
</protein>
<sequence>MSVALEAGEHADAAKIATTVDVDALPTLTCKSPYYREYGRALARLPKRRDDAVVMLRQAERISPARRGDRLVSEGHSYDGEGPRRRHA</sequence>
<feature type="region of interest" description="Disordered" evidence="1">
    <location>
        <begin position="64"/>
        <end position="88"/>
    </location>
</feature>
<accession>A0ABW5FZ45</accession>
<name>A0ABW5FZ45_9PSEU</name>
<reference evidence="3" key="1">
    <citation type="journal article" date="2019" name="Int. J. Syst. Evol. Microbiol.">
        <title>The Global Catalogue of Microorganisms (GCM) 10K type strain sequencing project: providing services to taxonomists for standard genome sequencing and annotation.</title>
        <authorList>
            <consortium name="The Broad Institute Genomics Platform"/>
            <consortium name="The Broad Institute Genome Sequencing Center for Infectious Disease"/>
            <person name="Wu L."/>
            <person name="Ma J."/>
        </authorList>
    </citation>
    <scope>NUCLEOTIDE SEQUENCE [LARGE SCALE GENOMIC DNA]</scope>
    <source>
        <strain evidence="3">CGMCC 4.7645</strain>
    </source>
</reference>
<keyword evidence="3" id="KW-1185">Reference proteome</keyword>